<evidence type="ECO:0000313" key="5">
    <source>
        <dbReference type="EMBL" id="SES01226.1"/>
    </source>
</evidence>
<dbReference type="SUPFAM" id="SSF46785">
    <property type="entry name" value="Winged helix' DNA-binding domain"/>
    <property type="match status" value="1"/>
</dbReference>
<dbReference type="GO" id="GO:0003677">
    <property type="term" value="F:DNA binding"/>
    <property type="evidence" value="ECO:0007669"/>
    <property type="project" value="UniProtKB-UniRule"/>
</dbReference>
<dbReference type="PANTHER" id="PTHR38465">
    <property type="entry name" value="HTH-TYPE TRANSCRIPTIONAL REGULATOR MJ1563-RELATED"/>
    <property type="match status" value="1"/>
</dbReference>
<name>A0A1H9TVR4_9BACI</name>
<evidence type="ECO:0000256" key="2">
    <source>
        <dbReference type="ARBA" id="ARBA00023125"/>
    </source>
</evidence>
<keyword evidence="2 4" id="KW-0238">DNA-binding</keyword>
<dbReference type="Proteomes" id="UP000198571">
    <property type="component" value="Unassembled WGS sequence"/>
</dbReference>
<evidence type="ECO:0000313" key="6">
    <source>
        <dbReference type="Proteomes" id="UP000198571"/>
    </source>
</evidence>
<dbReference type="PIRSF" id="PIRSF006707">
    <property type="entry name" value="MJ1563"/>
    <property type="match status" value="1"/>
</dbReference>
<dbReference type="InterPro" id="IPR036390">
    <property type="entry name" value="WH_DNA-bd_sf"/>
</dbReference>
<dbReference type="RefSeq" id="WP_093050711.1">
    <property type="nucleotide sequence ID" value="NZ_FOGT01000006.1"/>
</dbReference>
<organism evidence="5 6">
    <name type="scientific">Salipaludibacillus aurantiacus</name>
    <dbReference type="NCBI Taxonomy" id="1601833"/>
    <lineage>
        <taxon>Bacteria</taxon>
        <taxon>Bacillati</taxon>
        <taxon>Bacillota</taxon>
        <taxon>Bacilli</taxon>
        <taxon>Bacillales</taxon>
        <taxon>Bacillaceae</taxon>
    </lineage>
</organism>
<reference evidence="6" key="1">
    <citation type="submission" date="2016-10" db="EMBL/GenBank/DDBJ databases">
        <authorList>
            <person name="Varghese N."/>
            <person name="Submissions S."/>
        </authorList>
    </citation>
    <scope>NUCLEOTIDE SEQUENCE [LARGE SCALE GENOMIC DNA]</scope>
    <source>
        <strain evidence="6">S9</strain>
    </source>
</reference>
<dbReference type="InterPro" id="IPR052362">
    <property type="entry name" value="HTH-GbsR_regulator"/>
</dbReference>
<evidence type="ECO:0000256" key="4">
    <source>
        <dbReference type="PIRNR" id="PIRNR006707"/>
    </source>
</evidence>
<dbReference type="OrthoDB" id="9800374at2"/>
<sequence>MTDSPFSKLEEARDVMISAIAQTMVIYGVTPSVGRIYGILYYSDEPMSLDDIKDEVAMSKASVSNGMRELLDTEMVIKVWKKGDRKDHYIAEKDFFKNFINFFVKKMRQERSLIIKGSEQARPALQDIINSAASEEAKEAAKQDLEKMDQSYQYFEWTMKLANAMDSGEIFSFLPKEKDQSKEEGDSIE</sequence>
<evidence type="ECO:0000256" key="1">
    <source>
        <dbReference type="ARBA" id="ARBA00023015"/>
    </source>
</evidence>
<dbReference type="Gene3D" id="1.10.10.10">
    <property type="entry name" value="Winged helix-like DNA-binding domain superfamily/Winged helix DNA-binding domain"/>
    <property type="match status" value="1"/>
</dbReference>
<gene>
    <name evidence="5" type="ORF">SAMN05518684_106117</name>
</gene>
<dbReference type="InterPro" id="IPR036388">
    <property type="entry name" value="WH-like_DNA-bd_sf"/>
</dbReference>
<dbReference type="AlphaFoldDB" id="A0A1H9TVR4"/>
<protein>
    <recommendedName>
        <fullName evidence="4">HTH-type transcriptional regulator</fullName>
    </recommendedName>
</protein>
<dbReference type="InterPro" id="IPR026282">
    <property type="entry name" value="MJ1563"/>
</dbReference>
<keyword evidence="1 4" id="KW-0805">Transcription regulation</keyword>
<comment type="similarity">
    <text evidence="4">Belongs to the GbsR family.</text>
</comment>
<dbReference type="PANTHER" id="PTHR38465:SF1">
    <property type="entry name" value="HTH-TYPE TRANSCRIPTIONAL REGULATOR MJ1563-RELATED"/>
    <property type="match status" value="1"/>
</dbReference>
<keyword evidence="3 4" id="KW-0804">Transcription</keyword>
<proteinExistence type="inferred from homology"/>
<dbReference type="STRING" id="1601833.SAMN05518684_106117"/>
<evidence type="ECO:0000256" key="3">
    <source>
        <dbReference type="ARBA" id="ARBA00023163"/>
    </source>
</evidence>
<accession>A0A1H9TVR4</accession>
<dbReference type="EMBL" id="FOGT01000006">
    <property type="protein sequence ID" value="SES01226.1"/>
    <property type="molecule type" value="Genomic_DNA"/>
</dbReference>
<keyword evidence="6" id="KW-1185">Reference proteome</keyword>